<feature type="domain" description="Protein kinase" evidence="4">
    <location>
        <begin position="135"/>
        <end position="454"/>
    </location>
</feature>
<dbReference type="InterPro" id="IPR051837">
    <property type="entry name" value="SortingNexin/PXDomain-PKLike"/>
</dbReference>
<feature type="compositionally biased region" description="Polar residues" evidence="3">
    <location>
        <begin position="493"/>
        <end position="507"/>
    </location>
</feature>
<dbReference type="GO" id="GO:0004672">
    <property type="term" value="F:protein kinase activity"/>
    <property type="evidence" value="ECO:0007669"/>
    <property type="project" value="InterPro"/>
</dbReference>
<evidence type="ECO:0000313" key="6">
    <source>
        <dbReference type="EMBL" id="KAK3851411.1"/>
    </source>
</evidence>
<dbReference type="Proteomes" id="UP001286313">
    <property type="component" value="Unassembled WGS sequence"/>
</dbReference>
<name>A0AAE1EJB2_PETCI</name>
<dbReference type="PROSITE" id="PS50011">
    <property type="entry name" value="PROTEIN_KINASE_DOM"/>
    <property type="match status" value="1"/>
</dbReference>
<dbReference type="GO" id="GO:0008333">
    <property type="term" value="P:endosome to lysosome transport"/>
    <property type="evidence" value="ECO:0007669"/>
    <property type="project" value="TreeGrafter"/>
</dbReference>
<dbReference type="EMBL" id="JAWQEG010007907">
    <property type="protein sequence ID" value="KAK3851411.1"/>
    <property type="molecule type" value="Genomic_DNA"/>
</dbReference>
<dbReference type="Gene3D" id="1.10.510.10">
    <property type="entry name" value="Transferase(Phosphotransferase) domain 1"/>
    <property type="match status" value="1"/>
</dbReference>
<organism evidence="6 7">
    <name type="scientific">Petrolisthes cinctipes</name>
    <name type="common">Flat porcelain crab</name>
    <dbReference type="NCBI Taxonomy" id="88211"/>
    <lineage>
        <taxon>Eukaryota</taxon>
        <taxon>Metazoa</taxon>
        <taxon>Ecdysozoa</taxon>
        <taxon>Arthropoda</taxon>
        <taxon>Crustacea</taxon>
        <taxon>Multicrustacea</taxon>
        <taxon>Malacostraca</taxon>
        <taxon>Eumalacostraca</taxon>
        <taxon>Eucarida</taxon>
        <taxon>Decapoda</taxon>
        <taxon>Pleocyemata</taxon>
        <taxon>Anomura</taxon>
        <taxon>Galatheoidea</taxon>
        <taxon>Porcellanidae</taxon>
        <taxon>Petrolisthes</taxon>
    </lineage>
</organism>
<dbReference type="PANTHER" id="PTHR22999:SF40">
    <property type="entry name" value="PX DOMAIN-CONTAINING PROTEIN KINASE-LIKE PROTEIN"/>
    <property type="match status" value="1"/>
</dbReference>
<evidence type="ECO:0000313" key="7">
    <source>
        <dbReference type="Proteomes" id="UP001286313"/>
    </source>
</evidence>
<proteinExistence type="predicted"/>
<dbReference type="InterPro" id="IPR011009">
    <property type="entry name" value="Kinase-like_dom_sf"/>
</dbReference>
<dbReference type="SMART" id="SM00312">
    <property type="entry name" value="PX"/>
    <property type="match status" value="1"/>
</dbReference>
<dbReference type="InterPro" id="IPR001683">
    <property type="entry name" value="PX_dom"/>
</dbReference>
<reference evidence="6" key="1">
    <citation type="submission" date="2023-10" db="EMBL/GenBank/DDBJ databases">
        <title>Genome assemblies of two species of porcelain crab, Petrolisthes cinctipes and Petrolisthes manimaculis (Anomura: Porcellanidae).</title>
        <authorList>
            <person name="Angst P."/>
        </authorList>
    </citation>
    <scope>NUCLEOTIDE SEQUENCE</scope>
    <source>
        <strain evidence="6">PB745_01</strain>
        <tissue evidence="6">Gill</tissue>
    </source>
</reference>
<dbReference type="GO" id="GO:0045022">
    <property type="term" value="P:early endosome to late endosome transport"/>
    <property type="evidence" value="ECO:0007669"/>
    <property type="project" value="TreeGrafter"/>
</dbReference>
<evidence type="ECO:0000259" key="4">
    <source>
        <dbReference type="PROSITE" id="PS50011"/>
    </source>
</evidence>
<dbReference type="PROSITE" id="PS50195">
    <property type="entry name" value="PX"/>
    <property type="match status" value="1"/>
</dbReference>
<dbReference type="PANTHER" id="PTHR22999">
    <property type="entry name" value="PX SERINE/THREONINE KINASE PXK"/>
    <property type="match status" value="1"/>
</dbReference>
<evidence type="ECO:0008006" key="8">
    <source>
        <dbReference type="Google" id="ProtNLM"/>
    </source>
</evidence>
<dbReference type="InterPro" id="IPR001245">
    <property type="entry name" value="Ser-Thr/Tyr_kinase_cat_dom"/>
</dbReference>
<feature type="domain" description="PX" evidence="5">
    <location>
        <begin position="14"/>
        <end position="127"/>
    </location>
</feature>
<dbReference type="InterPro" id="IPR000719">
    <property type="entry name" value="Prot_kinase_dom"/>
</dbReference>
<sequence length="507" mass="57199">MSVFERKREDRLITDDTKPLTCTITDAQNTDGHIEYTVEVCRHPDQEYKWKVNHRYSDFAQLHTTLRAVTPVLPLLPPKKVFGNTDRDFINERKVALQKYLENLLELPVLCCCLPVKRFLDPTNYSRNFQEEARQNVHMVLRSGGSHEVTEALTRCGTRIAKEYFLATPLTDATKAQQQHVLWWSPFGPDRVMNLRDTHATLTALVQCQHPYIVASVSSVATEAGVCVIRPWFPQGSVRDHLHQAKPQSISLSKYTSNEKVSPISERECAVFGRQVLEALLFLHDKALGHGHIHTGNLVIDGNTCRLLDLENQVVGLPCHLRHHLLPHRRLNSIQAIDVYCFGHTLYHMLMGRQLGTSTCDAFPDKCPPLPRSVLESILSSEACKNGLPTVAGLLTHPFFNQVPLHSYEKPSLRLPSSVKQAVALSHQAMLTRLAMDQKKVRQQRKLSKAEAFVSKQTGRSRPRKNLHLETNGITTTTTTNKTNNNNNNNNNSDGVVTVSDQSHMSI</sequence>
<dbReference type="GO" id="GO:0035091">
    <property type="term" value="F:phosphatidylinositol binding"/>
    <property type="evidence" value="ECO:0007669"/>
    <property type="project" value="InterPro"/>
</dbReference>
<dbReference type="GO" id="GO:0005886">
    <property type="term" value="C:plasma membrane"/>
    <property type="evidence" value="ECO:0007669"/>
    <property type="project" value="TreeGrafter"/>
</dbReference>
<dbReference type="AlphaFoldDB" id="A0AAE1EJB2"/>
<evidence type="ECO:0000256" key="1">
    <source>
        <dbReference type="ARBA" id="ARBA00004496"/>
    </source>
</evidence>
<dbReference type="SMART" id="SM00220">
    <property type="entry name" value="S_TKc"/>
    <property type="match status" value="1"/>
</dbReference>
<keyword evidence="7" id="KW-1185">Reference proteome</keyword>
<dbReference type="SUPFAM" id="SSF64268">
    <property type="entry name" value="PX domain"/>
    <property type="match status" value="1"/>
</dbReference>
<dbReference type="GO" id="GO:0005769">
    <property type="term" value="C:early endosome"/>
    <property type="evidence" value="ECO:0007669"/>
    <property type="project" value="TreeGrafter"/>
</dbReference>
<dbReference type="InterPro" id="IPR036871">
    <property type="entry name" value="PX_dom_sf"/>
</dbReference>
<accession>A0AAE1EJB2</accession>
<dbReference type="GO" id="GO:0005770">
    <property type="term" value="C:late endosome"/>
    <property type="evidence" value="ECO:0007669"/>
    <property type="project" value="TreeGrafter"/>
</dbReference>
<protein>
    <recommendedName>
        <fullName evidence="8">PX domain-containing protein kinase-like protein</fullName>
    </recommendedName>
</protein>
<keyword evidence="2" id="KW-0963">Cytoplasm</keyword>
<dbReference type="SUPFAM" id="SSF56112">
    <property type="entry name" value="Protein kinase-like (PK-like)"/>
    <property type="match status" value="1"/>
</dbReference>
<comment type="caution">
    <text evidence="6">The sequence shown here is derived from an EMBL/GenBank/DDBJ whole genome shotgun (WGS) entry which is preliminary data.</text>
</comment>
<feature type="compositionally biased region" description="Low complexity" evidence="3">
    <location>
        <begin position="471"/>
        <end position="492"/>
    </location>
</feature>
<dbReference type="GO" id="GO:0043271">
    <property type="term" value="P:negative regulation of monoatomic ion transport"/>
    <property type="evidence" value="ECO:0007669"/>
    <property type="project" value="TreeGrafter"/>
</dbReference>
<evidence type="ECO:0000259" key="5">
    <source>
        <dbReference type="PROSITE" id="PS50195"/>
    </source>
</evidence>
<dbReference type="Gene3D" id="3.30.1520.10">
    <property type="entry name" value="Phox-like domain"/>
    <property type="match status" value="1"/>
</dbReference>
<evidence type="ECO:0000256" key="2">
    <source>
        <dbReference type="ARBA" id="ARBA00022490"/>
    </source>
</evidence>
<dbReference type="GO" id="GO:0005524">
    <property type="term" value="F:ATP binding"/>
    <property type="evidence" value="ECO:0007669"/>
    <property type="project" value="InterPro"/>
</dbReference>
<dbReference type="Pfam" id="PF07714">
    <property type="entry name" value="PK_Tyr_Ser-Thr"/>
    <property type="match status" value="1"/>
</dbReference>
<feature type="region of interest" description="Disordered" evidence="3">
    <location>
        <begin position="446"/>
        <end position="507"/>
    </location>
</feature>
<dbReference type="GO" id="GO:0006622">
    <property type="term" value="P:protein targeting to lysosome"/>
    <property type="evidence" value="ECO:0007669"/>
    <property type="project" value="TreeGrafter"/>
</dbReference>
<gene>
    <name evidence="6" type="ORF">Pcinc_041937</name>
</gene>
<evidence type="ECO:0000256" key="3">
    <source>
        <dbReference type="SAM" id="MobiDB-lite"/>
    </source>
</evidence>
<dbReference type="Pfam" id="PF00787">
    <property type="entry name" value="PX"/>
    <property type="match status" value="1"/>
</dbReference>
<comment type="subcellular location">
    <subcellularLocation>
        <location evidence="1">Cytoplasm</location>
    </subcellularLocation>
</comment>